<evidence type="ECO:0000256" key="12">
    <source>
        <dbReference type="PROSITE-ProRule" id="PRU01319"/>
    </source>
</evidence>
<evidence type="ECO:0000256" key="14">
    <source>
        <dbReference type="SAM" id="MobiDB-lite"/>
    </source>
</evidence>
<comment type="catalytic activity">
    <reaction evidence="1 12 13">
        <text>Endonucleolytic cleavage to 5'-phosphomonoester.</text>
        <dbReference type="EC" id="3.1.26.4"/>
    </reaction>
</comment>
<comment type="subcellular location">
    <subcellularLocation>
        <location evidence="4">Cytoplasm</location>
    </subcellularLocation>
</comment>
<evidence type="ECO:0000256" key="10">
    <source>
        <dbReference type="ARBA" id="ARBA00022801"/>
    </source>
</evidence>
<dbReference type="Pfam" id="PF01351">
    <property type="entry name" value="RNase_HII"/>
    <property type="match status" value="1"/>
</dbReference>
<dbReference type="EC" id="3.1.26.4" evidence="13"/>
<proteinExistence type="inferred from homology"/>
<comment type="function">
    <text evidence="3 13">Endonuclease that specifically degrades the RNA of RNA-DNA hybrids.</text>
</comment>
<organism evidence="16 17">
    <name type="scientific">Nesterenkonia aerolata</name>
    <dbReference type="NCBI Taxonomy" id="3074079"/>
    <lineage>
        <taxon>Bacteria</taxon>
        <taxon>Bacillati</taxon>
        <taxon>Actinomycetota</taxon>
        <taxon>Actinomycetes</taxon>
        <taxon>Micrococcales</taxon>
        <taxon>Micrococcaceae</taxon>
        <taxon>Nesterenkonia</taxon>
    </lineage>
</organism>
<dbReference type="InterPro" id="IPR036397">
    <property type="entry name" value="RNaseH_sf"/>
</dbReference>
<evidence type="ECO:0000256" key="13">
    <source>
        <dbReference type="RuleBase" id="RU003515"/>
    </source>
</evidence>
<evidence type="ECO:0000256" key="7">
    <source>
        <dbReference type="ARBA" id="ARBA00022722"/>
    </source>
</evidence>
<reference evidence="16 17" key="1">
    <citation type="submission" date="2023-09" db="EMBL/GenBank/DDBJ databases">
        <title>Description of three actinobacteria isolated from air of manufacturing shop in a pharmaceutical factory.</title>
        <authorList>
            <person name="Zhang D.-F."/>
        </authorList>
    </citation>
    <scope>NUCLEOTIDE SEQUENCE [LARGE SCALE GENOMIC DNA]</scope>
    <source>
        <strain evidence="16 17">LY-0111</strain>
    </source>
</reference>
<dbReference type="InterPro" id="IPR012337">
    <property type="entry name" value="RNaseH-like_sf"/>
</dbReference>
<dbReference type="PANTHER" id="PTHR10954:SF18">
    <property type="entry name" value="RIBONUCLEASE HII"/>
    <property type="match status" value="1"/>
</dbReference>
<evidence type="ECO:0000259" key="15">
    <source>
        <dbReference type="PROSITE" id="PS51975"/>
    </source>
</evidence>
<dbReference type="InterPro" id="IPR024567">
    <property type="entry name" value="RNase_HII/HIII_dom"/>
</dbReference>
<evidence type="ECO:0000256" key="1">
    <source>
        <dbReference type="ARBA" id="ARBA00000077"/>
    </source>
</evidence>
<dbReference type="Gene3D" id="3.30.420.10">
    <property type="entry name" value="Ribonuclease H-like superfamily/Ribonuclease H"/>
    <property type="match status" value="1"/>
</dbReference>
<dbReference type="EMBL" id="JAVKGR010000008">
    <property type="protein sequence ID" value="MDR8019587.1"/>
    <property type="molecule type" value="Genomic_DNA"/>
</dbReference>
<keyword evidence="17" id="KW-1185">Reference proteome</keyword>
<dbReference type="InterPro" id="IPR022898">
    <property type="entry name" value="RNase_HII"/>
</dbReference>
<protein>
    <recommendedName>
        <fullName evidence="13">Ribonuclease</fullName>
        <ecNumber evidence="13">3.1.26.4</ecNumber>
    </recommendedName>
</protein>
<feature type="binding site" evidence="12">
    <location>
        <position position="134"/>
    </location>
    <ligand>
        <name>a divalent metal cation</name>
        <dbReference type="ChEBI" id="CHEBI:60240"/>
    </ligand>
</feature>
<evidence type="ECO:0000256" key="11">
    <source>
        <dbReference type="ARBA" id="ARBA00023211"/>
    </source>
</evidence>
<evidence type="ECO:0000313" key="16">
    <source>
        <dbReference type="EMBL" id="MDR8019587.1"/>
    </source>
</evidence>
<dbReference type="PANTHER" id="PTHR10954">
    <property type="entry name" value="RIBONUCLEASE H2 SUBUNIT A"/>
    <property type="match status" value="1"/>
</dbReference>
<evidence type="ECO:0000256" key="8">
    <source>
        <dbReference type="ARBA" id="ARBA00022723"/>
    </source>
</evidence>
<dbReference type="CDD" id="cd07182">
    <property type="entry name" value="RNase_HII_bacteria_HII_like"/>
    <property type="match status" value="1"/>
</dbReference>
<feature type="compositionally biased region" description="Low complexity" evidence="14">
    <location>
        <begin position="221"/>
        <end position="236"/>
    </location>
</feature>
<keyword evidence="9 12" id="KW-0255">Endonuclease</keyword>
<keyword evidence="6" id="KW-0963">Cytoplasm</keyword>
<dbReference type="GO" id="GO:0004523">
    <property type="term" value="F:RNA-DNA hybrid ribonuclease activity"/>
    <property type="evidence" value="ECO:0007669"/>
    <property type="project" value="UniProtKB-EC"/>
</dbReference>
<comment type="cofactor">
    <cofactor evidence="12">
        <name>Mn(2+)</name>
        <dbReference type="ChEBI" id="CHEBI:29035"/>
    </cofactor>
    <cofactor evidence="12">
        <name>Mg(2+)</name>
        <dbReference type="ChEBI" id="CHEBI:18420"/>
    </cofactor>
    <text evidence="12">Manganese or magnesium. Binds 1 divalent metal ion per monomer in the absence of substrate. May bind a second metal ion after substrate binding.</text>
</comment>
<feature type="binding site" evidence="12">
    <location>
        <position position="26"/>
    </location>
    <ligand>
        <name>a divalent metal cation</name>
        <dbReference type="ChEBI" id="CHEBI:60240"/>
    </ligand>
</feature>
<feature type="domain" description="RNase H type-2" evidence="15">
    <location>
        <begin position="20"/>
        <end position="228"/>
    </location>
</feature>
<name>A0ABU2DSW5_9MICC</name>
<comment type="cofactor">
    <cofactor evidence="2">
        <name>Mg(2+)</name>
        <dbReference type="ChEBI" id="CHEBI:18420"/>
    </cofactor>
</comment>
<dbReference type="PROSITE" id="PS51975">
    <property type="entry name" value="RNASE_H_2"/>
    <property type="match status" value="1"/>
</dbReference>
<accession>A0ABU2DSW5</accession>
<evidence type="ECO:0000256" key="4">
    <source>
        <dbReference type="ARBA" id="ARBA00004496"/>
    </source>
</evidence>
<evidence type="ECO:0000313" key="17">
    <source>
        <dbReference type="Proteomes" id="UP001251870"/>
    </source>
</evidence>
<gene>
    <name evidence="16" type="ORF">RIL96_08425</name>
</gene>
<evidence type="ECO:0000256" key="6">
    <source>
        <dbReference type="ARBA" id="ARBA00022490"/>
    </source>
</evidence>
<evidence type="ECO:0000256" key="5">
    <source>
        <dbReference type="ARBA" id="ARBA00007383"/>
    </source>
</evidence>
<evidence type="ECO:0000256" key="3">
    <source>
        <dbReference type="ARBA" id="ARBA00004065"/>
    </source>
</evidence>
<dbReference type="InterPro" id="IPR001352">
    <property type="entry name" value="RNase_HII/HIII"/>
</dbReference>
<evidence type="ECO:0000256" key="2">
    <source>
        <dbReference type="ARBA" id="ARBA00001946"/>
    </source>
</evidence>
<keyword evidence="7 12" id="KW-0540">Nuclease</keyword>
<keyword evidence="8 12" id="KW-0479">Metal-binding</keyword>
<feature type="region of interest" description="Disordered" evidence="14">
    <location>
        <begin position="211"/>
        <end position="236"/>
    </location>
</feature>
<dbReference type="NCBIfam" id="NF000595">
    <property type="entry name" value="PRK00015.1-3"/>
    <property type="match status" value="1"/>
</dbReference>
<dbReference type="SUPFAM" id="SSF53098">
    <property type="entry name" value="Ribonuclease H-like"/>
    <property type="match status" value="1"/>
</dbReference>
<keyword evidence="10 12" id="KW-0378">Hydrolase</keyword>
<sequence length="236" mass="24645">MPLDATLIPELALAQSTGARFVAGVDEVGRGALAGPVSVGVVVVDLDHPEIGAEQTGVWPVLRGVRDSKALTPQARMRWAPIIEAQVTAHSVQHRAAHRIDDIGLSAALREAGLAALHAAEAGLGHRVDAVIVDGAQDWLTGGRSERVHPMIKADSSALSVAAASVLAKVARDELMAGFARQYPPYAWQSNRGYGSAAHREALADHGVTPLHRKSWNLGPTARDSSASSSTGASTD</sequence>
<comment type="similarity">
    <text evidence="5 13">Belongs to the RNase HII family.</text>
</comment>
<feature type="binding site" evidence="12">
    <location>
        <position position="27"/>
    </location>
    <ligand>
        <name>a divalent metal cation</name>
        <dbReference type="ChEBI" id="CHEBI:60240"/>
    </ligand>
</feature>
<dbReference type="RefSeq" id="WP_310548572.1">
    <property type="nucleotide sequence ID" value="NZ_JAVKGR010000008.1"/>
</dbReference>
<evidence type="ECO:0000256" key="9">
    <source>
        <dbReference type="ARBA" id="ARBA00022759"/>
    </source>
</evidence>
<keyword evidence="11" id="KW-0464">Manganese</keyword>
<comment type="caution">
    <text evidence="16">The sequence shown here is derived from an EMBL/GenBank/DDBJ whole genome shotgun (WGS) entry which is preliminary data.</text>
</comment>
<dbReference type="Proteomes" id="UP001251870">
    <property type="component" value="Unassembled WGS sequence"/>
</dbReference>